<feature type="region of interest" description="Disordered" evidence="3">
    <location>
        <begin position="96"/>
        <end position="141"/>
    </location>
</feature>
<evidence type="ECO:0000256" key="1">
    <source>
        <dbReference type="ARBA" id="ARBA00023015"/>
    </source>
</evidence>
<dbReference type="InterPro" id="IPR027383">
    <property type="entry name" value="Znf_put"/>
</dbReference>
<feature type="compositionally biased region" description="Basic and acidic residues" evidence="3">
    <location>
        <begin position="96"/>
        <end position="110"/>
    </location>
</feature>
<feature type="domain" description="Putative zinc-finger" evidence="4">
    <location>
        <begin position="6"/>
        <end position="35"/>
    </location>
</feature>
<feature type="region of interest" description="Disordered" evidence="3">
    <location>
        <begin position="160"/>
        <end position="201"/>
    </location>
</feature>
<feature type="compositionally biased region" description="Polar residues" evidence="3">
    <location>
        <begin position="175"/>
        <end position="188"/>
    </location>
</feature>
<dbReference type="Gene3D" id="1.10.10.1320">
    <property type="entry name" value="Anti-sigma factor, zinc-finger domain"/>
    <property type="match status" value="1"/>
</dbReference>
<name>A0ABN3U1S6_9ACTN</name>
<dbReference type="EMBL" id="BAAATZ010000006">
    <property type="protein sequence ID" value="GAA2722686.1"/>
    <property type="molecule type" value="Genomic_DNA"/>
</dbReference>
<protein>
    <recommendedName>
        <fullName evidence="4">Putative zinc-finger domain-containing protein</fullName>
    </recommendedName>
</protein>
<dbReference type="Proteomes" id="UP001501842">
    <property type="component" value="Unassembled WGS sequence"/>
</dbReference>
<keyword evidence="6" id="KW-1185">Reference proteome</keyword>
<gene>
    <name evidence="5" type="ORF">GCM10010439_16050</name>
</gene>
<keyword evidence="1" id="KW-0805">Transcription regulation</keyword>
<keyword evidence="2" id="KW-0804">Transcription</keyword>
<accession>A0ABN3U1S6</accession>
<evidence type="ECO:0000256" key="2">
    <source>
        <dbReference type="ARBA" id="ARBA00023163"/>
    </source>
</evidence>
<evidence type="ECO:0000313" key="6">
    <source>
        <dbReference type="Proteomes" id="UP001501842"/>
    </source>
</evidence>
<evidence type="ECO:0000256" key="3">
    <source>
        <dbReference type="SAM" id="MobiDB-lite"/>
    </source>
</evidence>
<dbReference type="InterPro" id="IPR041916">
    <property type="entry name" value="Anti_sigma_zinc_sf"/>
</dbReference>
<dbReference type="Pfam" id="PF13490">
    <property type="entry name" value="zf-HC2"/>
    <property type="match status" value="1"/>
</dbReference>
<proteinExistence type="predicted"/>
<evidence type="ECO:0000313" key="5">
    <source>
        <dbReference type="EMBL" id="GAA2722686.1"/>
    </source>
</evidence>
<organism evidence="5 6">
    <name type="scientific">Actinocorallia aurantiaca</name>
    <dbReference type="NCBI Taxonomy" id="46204"/>
    <lineage>
        <taxon>Bacteria</taxon>
        <taxon>Bacillati</taxon>
        <taxon>Actinomycetota</taxon>
        <taxon>Actinomycetes</taxon>
        <taxon>Streptosporangiales</taxon>
        <taxon>Thermomonosporaceae</taxon>
        <taxon>Actinocorallia</taxon>
    </lineage>
</organism>
<sequence length="201" mass="21781">MSCLGDRLTALVDGELDHAGRDRALSHLAGCDGCRAEAEALRRLKRRLNSLKDHSAGDGLLGRLYGMGDTPPAPAGPVPLRAPLVRLDAPVPSDELTRRLYRMDEPRRGGAEPQQVAGRRGPKDNRSASDRRPAQRRRLPRARYLVAGAATLAALGAGSAPYVNTGQARVPKVSPSWSHGTVHNNGVSQVRLPRRQDEKKR</sequence>
<reference evidence="5 6" key="1">
    <citation type="journal article" date="2019" name="Int. J. Syst. Evol. Microbiol.">
        <title>The Global Catalogue of Microorganisms (GCM) 10K type strain sequencing project: providing services to taxonomists for standard genome sequencing and annotation.</title>
        <authorList>
            <consortium name="The Broad Institute Genomics Platform"/>
            <consortium name="The Broad Institute Genome Sequencing Center for Infectious Disease"/>
            <person name="Wu L."/>
            <person name="Ma J."/>
        </authorList>
    </citation>
    <scope>NUCLEOTIDE SEQUENCE [LARGE SCALE GENOMIC DNA]</scope>
    <source>
        <strain evidence="5 6">JCM 8201</strain>
    </source>
</reference>
<evidence type="ECO:0000259" key="4">
    <source>
        <dbReference type="Pfam" id="PF13490"/>
    </source>
</evidence>
<dbReference type="RefSeq" id="WP_344449583.1">
    <property type="nucleotide sequence ID" value="NZ_BAAATZ010000006.1"/>
</dbReference>
<comment type="caution">
    <text evidence="5">The sequence shown here is derived from an EMBL/GenBank/DDBJ whole genome shotgun (WGS) entry which is preliminary data.</text>
</comment>
<feature type="compositionally biased region" description="Basic and acidic residues" evidence="3">
    <location>
        <begin position="121"/>
        <end position="133"/>
    </location>
</feature>